<dbReference type="PANTHER" id="PTHR45947">
    <property type="entry name" value="SULFOQUINOVOSYL TRANSFERASE SQD2"/>
    <property type="match status" value="1"/>
</dbReference>
<reference evidence="1" key="1">
    <citation type="submission" date="2020-05" db="EMBL/GenBank/DDBJ databases">
        <authorList>
            <person name="Chiriac C."/>
            <person name="Salcher M."/>
            <person name="Ghai R."/>
            <person name="Kavagutti S V."/>
        </authorList>
    </citation>
    <scope>NUCLEOTIDE SEQUENCE</scope>
</reference>
<sequence length="383" mass="39573">MILHLHHRYRTLGGEEAAIVALRGLTEDALGEETALLERDSAAVGGRRAAAGLLRGGLDPDEVAREVRRTGARIVHAHNVHPTFGARALRAARDAGARVVLQLHNYRLVCAVGTCVRDGHDCHECHASDTRPGLRHDCRGSRAESLVYAAGLAVQRRRLIAGADAVAVPSRAALGRLGTLGAGLPEARTHVLPHPVAAGPRVVPDPAGPAVVAGRLAPEKGTGTAIEAARICGLPLVVANAGPLEEELRAAAADLPHVTFAGRLDRAGLDALRARASLELVPSLAHETFGLAAAEAALRGLPVVGSDVGALRELLPDEARVPPGDAVALADAWVRLAGDAAAGERVRLRAAALTDPDAVAERLRALYDAVAADRGPRAPGSGA</sequence>
<dbReference type="Gene3D" id="3.40.50.2000">
    <property type="entry name" value="Glycogen Phosphorylase B"/>
    <property type="match status" value="2"/>
</dbReference>
<dbReference type="PANTHER" id="PTHR45947:SF13">
    <property type="entry name" value="TRANSFERASE"/>
    <property type="match status" value="1"/>
</dbReference>
<accession>A0A6J7IWI1</accession>
<evidence type="ECO:0000313" key="1">
    <source>
        <dbReference type="EMBL" id="CAB4935071.1"/>
    </source>
</evidence>
<dbReference type="CDD" id="cd03801">
    <property type="entry name" value="GT4_PimA-like"/>
    <property type="match status" value="1"/>
</dbReference>
<dbReference type="Pfam" id="PF13692">
    <property type="entry name" value="Glyco_trans_1_4"/>
    <property type="match status" value="1"/>
</dbReference>
<dbReference type="GO" id="GO:0016757">
    <property type="term" value="F:glycosyltransferase activity"/>
    <property type="evidence" value="ECO:0007669"/>
    <property type="project" value="TreeGrafter"/>
</dbReference>
<organism evidence="1">
    <name type="scientific">freshwater metagenome</name>
    <dbReference type="NCBI Taxonomy" id="449393"/>
    <lineage>
        <taxon>unclassified sequences</taxon>
        <taxon>metagenomes</taxon>
        <taxon>ecological metagenomes</taxon>
    </lineage>
</organism>
<name>A0A6J7IWI1_9ZZZZ</name>
<dbReference type="AlphaFoldDB" id="A0A6J7IWI1"/>
<dbReference type="EMBL" id="CAFBMK010000193">
    <property type="protein sequence ID" value="CAB4935071.1"/>
    <property type="molecule type" value="Genomic_DNA"/>
</dbReference>
<dbReference type="InterPro" id="IPR050194">
    <property type="entry name" value="Glycosyltransferase_grp1"/>
</dbReference>
<dbReference type="SUPFAM" id="SSF53756">
    <property type="entry name" value="UDP-Glycosyltransferase/glycogen phosphorylase"/>
    <property type="match status" value="1"/>
</dbReference>
<proteinExistence type="predicted"/>
<protein>
    <submittedName>
        <fullName evidence="1">Unannotated protein</fullName>
    </submittedName>
</protein>
<gene>
    <name evidence="1" type="ORF">UFOPK3564_02600</name>
</gene>